<dbReference type="InterPro" id="IPR003593">
    <property type="entry name" value="AAA+_ATPase"/>
</dbReference>
<keyword evidence="3" id="KW-0597">Phosphoprotein</keyword>
<keyword evidence="6" id="KW-0067">ATP-binding</keyword>
<keyword evidence="8 10" id="KW-0472">Membrane</keyword>
<dbReference type="InterPro" id="IPR017871">
    <property type="entry name" value="ABC_transporter-like_CS"/>
</dbReference>
<dbReference type="Proteomes" id="UP001164506">
    <property type="component" value="Chromosome"/>
</dbReference>
<proteinExistence type="predicted"/>
<dbReference type="InterPro" id="IPR013525">
    <property type="entry name" value="ABC2_TM"/>
</dbReference>
<feature type="transmembrane region" description="Helical" evidence="10">
    <location>
        <begin position="830"/>
        <end position="848"/>
    </location>
</feature>
<evidence type="ECO:0000259" key="12">
    <source>
        <dbReference type="PROSITE" id="PS50893"/>
    </source>
</evidence>
<evidence type="ECO:0000256" key="2">
    <source>
        <dbReference type="ARBA" id="ARBA00022448"/>
    </source>
</evidence>
<feature type="compositionally biased region" description="Low complexity" evidence="9">
    <location>
        <begin position="101"/>
        <end position="184"/>
    </location>
</feature>
<dbReference type="InterPro" id="IPR050352">
    <property type="entry name" value="ABCG_transporters"/>
</dbReference>
<feature type="transmembrane region" description="Helical" evidence="10">
    <location>
        <begin position="752"/>
        <end position="773"/>
    </location>
</feature>
<dbReference type="RefSeq" id="WP_267259770.1">
    <property type="nucleotide sequence ID" value="NZ_CP084204.1"/>
</dbReference>
<dbReference type="CDD" id="cd03213">
    <property type="entry name" value="ABCG_EPDR"/>
    <property type="match status" value="1"/>
</dbReference>
<evidence type="ECO:0000256" key="10">
    <source>
        <dbReference type="SAM" id="Phobius"/>
    </source>
</evidence>
<dbReference type="InterPro" id="IPR027417">
    <property type="entry name" value="P-loop_NTPase"/>
</dbReference>
<feature type="transmembrane region" description="Helical" evidence="10">
    <location>
        <begin position="725"/>
        <end position="745"/>
    </location>
</feature>
<keyword evidence="5" id="KW-0547">Nucleotide-binding</keyword>
<name>A0ABY6R792_9ACTN</name>
<dbReference type="GeneID" id="95603820"/>
<feature type="domain" description="FHA" evidence="11">
    <location>
        <begin position="25"/>
        <end position="74"/>
    </location>
</feature>
<dbReference type="SMART" id="SM00240">
    <property type="entry name" value="FHA"/>
    <property type="match status" value="2"/>
</dbReference>
<keyword evidence="7 10" id="KW-1133">Transmembrane helix</keyword>
<keyword evidence="4 10" id="KW-0812">Transmembrane</keyword>
<evidence type="ECO:0000313" key="14">
    <source>
        <dbReference type="Proteomes" id="UP001164506"/>
    </source>
</evidence>
<keyword evidence="14" id="KW-1185">Reference proteome</keyword>
<reference evidence="13" key="1">
    <citation type="submission" date="2021-09" db="EMBL/GenBank/DDBJ databases">
        <title>Complete genome sequence and metabolic characterization of Streptomyces tanashiensis DSM 731 the producer of antibacterial Kalafungin and diverse secondary metabolites.</title>
        <authorList>
            <person name="Abbasi M.N."/>
            <person name="Anwar M.N."/>
            <person name="Alam K."/>
            <person name="Shoaib M."/>
            <person name="Lin Z."/>
            <person name="Hayat M."/>
            <person name="Ali M.I."/>
            <person name="Malik H.M.T."/>
            <person name="Ahmed I."/>
            <person name="Li A."/>
            <person name="Hailong Wang H."/>
            <person name="Zhang Y."/>
        </authorList>
    </citation>
    <scope>NUCLEOTIDE SEQUENCE</scope>
    <source>
        <strain evidence="13">Kala</strain>
    </source>
</reference>
<dbReference type="InterPro" id="IPR003439">
    <property type="entry name" value="ABC_transporter-like_ATP-bd"/>
</dbReference>
<evidence type="ECO:0000256" key="8">
    <source>
        <dbReference type="ARBA" id="ARBA00023136"/>
    </source>
</evidence>
<feature type="transmembrane region" description="Helical" evidence="10">
    <location>
        <begin position="679"/>
        <end position="705"/>
    </location>
</feature>
<dbReference type="PROSITE" id="PS50006">
    <property type="entry name" value="FHA_DOMAIN"/>
    <property type="match status" value="2"/>
</dbReference>
<evidence type="ECO:0000256" key="9">
    <source>
        <dbReference type="SAM" id="MobiDB-lite"/>
    </source>
</evidence>
<evidence type="ECO:0000259" key="11">
    <source>
        <dbReference type="PROSITE" id="PS50006"/>
    </source>
</evidence>
<protein>
    <submittedName>
        <fullName evidence="13">FHA domain-containing protein</fullName>
    </submittedName>
</protein>
<dbReference type="PANTHER" id="PTHR48041">
    <property type="entry name" value="ABC TRANSPORTER G FAMILY MEMBER 28"/>
    <property type="match status" value="1"/>
</dbReference>
<dbReference type="SUPFAM" id="SSF49879">
    <property type="entry name" value="SMAD/FHA domain"/>
    <property type="match status" value="2"/>
</dbReference>
<evidence type="ECO:0000256" key="4">
    <source>
        <dbReference type="ARBA" id="ARBA00022692"/>
    </source>
</evidence>
<dbReference type="PANTHER" id="PTHR48041:SF139">
    <property type="entry name" value="PROTEIN SCARLET"/>
    <property type="match status" value="1"/>
</dbReference>
<evidence type="ECO:0000313" key="13">
    <source>
        <dbReference type="EMBL" id="UZX24732.1"/>
    </source>
</evidence>
<accession>A0ABY6R792</accession>
<dbReference type="Pfam" id="PF00498">
    <property type="entry name" value="FHA"/>
    <property type="match status" value="2"/>
</dbReference>
<gene>
    <name evidence="13" type="ORF">LDH80_30280</name>
</gene>
<feature type="transmembrane region" description="Helical" evidence="10">
    <location>
        <begin position="600"/>
        <end position="619"/>
    </location>
</feature>
<dbReference type="InterPro" id="IPR000253">
    <property type="entry name" value="FHA_dom"/>
</dbReference>
<evidence type="ECO:0000256" key="7">
    <source>
        <dbReference type="ARBA" id="ARBA00022989"/>
    </source>
</evidence>
<dbReference type="Gene3D" id="2.60.200.20">
    <property type="match status" value="2"/>
</dbReference>
<feature type="domain" description="FHA" evidence="11">
    <location>
        <begin position="205"/>
        <end position="255"/>
    </location>
</feature>
<keyword evidence="2" id="KW-0813">Transport</keyword>
<dbReference type="InterPro" id="IPR008984">
    <property type="entry name" value="SMAD_FHA_dom_sf"/>
</dbReference>
<evidence type="ECO:0000256" key="3">
    <source>
        <dbReference type="ARBA" id="ARBA00022553"/>
    </source>
</evidence>
<sequence length="858" mass="92790">MGHGVPELVLELNGRTWTLDPSRSYTLGRDPQGDLVIDDARVSWRHATISWGGRSWVIEDHGSTNGTFVQGQRIHQVEIGPGSAVHLGNATDGPRLNLAAGAAAPHQQAPHQQAPAQAQQAPAHQAAGAAAAGQADWATHQAPPQHQAPQQGWQQPPAQQQVPHQQVPHQQGPGQGHPGAAAGASSAYADRSPTTFHQLSLGHVMRIGRALENELVVSDLQVSRHHAEFHATPDGRFEIRDLGSHNGTYVNGQPIPKGGSALLGPQDIVGVGHSTFRIVGGQLEEFVDTGSVSFSARHLTVTVDGGKQILKDVTFGVPEKSLIGVIGPSGSGKSTLLKALTGYRPANEGDVLYDNRSLYKQFAELRQRIGLVPQDDILHKELTVVKALRYAAKLRFPGDTATAEREARIDEVLRELKLDIHKEKKVTSLSGGQRKRVSVALELLTKPSLIFLDEPTSGLDPGMDRDVMQLLRGLADDGRTVLVVTHSVAELGLCDKLLVMAPGGSVAYFGPPEEALNFFGYSTWADVFSAFENYRDYDWAGRWKGSQHYQMYAADIDAVAAQPVQMPQQAMARPPKPQGWGSQLWTLIRRYVSVIASDKGFMALMVILPAVLGAVSVVIPADFGLGKPTPPSRFNGDAGTIMLILAVGMCFSGAANSVRELIKERVIYERERAVGLSRSAYLMSKVIVLGVITAFQGVIICGIGFSTRALPEEGLFMPPAVELCIQVIALGLTSMMVGLVISALVKTAEKTMPLLVMFAIIQVVFTGILFQVYGSPGLEQFAWLMPSRWGIAGAGTTLDLAHLMPPWDHKDPTNTDPLWEHTVGQWSLDLGIQLFMAAVCCVLVARLLRRHEPEVMRK</sequence>
<dbReference type="SMART" id="SM00382">
    <property type="entry name" value="AAA"/>
    <property type="match status" value="1"/>
</dbReference>
<dbReference type="Gene3D" id="3.40.50.300">
    <property type="entry name" value="P-loop containing nucleotide triphosphate hydrolases"/>
    <property type="match status" value="1"/>
</dbReference>
<dbReference type="SUPFAM" id="SSF52540">
    <property type="entry name" value="P-loop containing nucleoside triphosphate hydrolases"/>
    <property type="match status" value="1"/>
</dbReference>
<feature type="region of interest" description="Disordered" evidence="9">
    <location>
        <begin position="101"/>
        <end position="188"/>
    </location>
</feature>
<feature type="domain" description="ABC transporter" evidence="12">
    <location>
        <begin position="287"/>
        <end position="528"/>
    </location>
</feature>
<dbReference type="CDD" id="cd00060">
    <property type="entry name" value="FHA"/>
    <property type="match status" value="1"/>
</dbReference>
<dbReference type="Pfam" id="PF01061">
    <property type="entry name" value="ABC2_membrane"/>
    <property type="match status" value="1"/>
</dbReference>
<comment type="subcellular location">
    <subcellularLocation>
        <location evidence="1">Membrane</location>
        <topology evidence="1">Multi-pass membrane protein</topology>
    </subcellularLocation>
</comment>
<dbReference type="PROSITE" id="PS00211">
    <property type="entry name" value="ABC_TRANSPORTER_1"/>
    <property type="match status" value="1"/>
</dbReference>
<evidence type="ECO:0000256" key="1">
    <source>
        <dbReference type="ARBA" id="ARBA00004141"/>
    </source>
</evidence>
<evidence type="ECO:0000256" key="5">
    <source>
        <dbReference type="ARBA" id="ARBA00022741"/>
    </source>
</evidence>
<dbReference type="PROSITE" id="PS50893">
    <property type="entry name" value="ABC_TRANSPORTER_2"/>
    <property type="match status" value="1"/>
</dbReference>
<dbReference type="EMBL" id="CP084204">
    <property type="protein sequence ID" value="UZX24732.1"/>
    <property type="molecule type" value="Genomic_DNA"/>
</dbReference>
<organism evidence="13 14">
    <name type="scientific">Streptomyces tanashiensis</name>
    <dbReference type="NCBI Taxonomy" id="67367"/>
    <lineage>
        <taxon>Bacteria</taxon>
        <taxon>Bacillati</taxon>
        <taxon>Actinomycetota</taxon>
        <taxon>Actinomycetes</taxon>
        <taxon>Kitasatosporales</taxon>
        <taxon>Streptomycetaceae</taxon>
        <taxon>Streptomyces</taxon>
    </lineage>
</organism>
<evidence type="ECO:0000256" key="6">
    <source>
        <dbReference type="ARBA" id="ARBA00022840"/>
    </source>
</evidence>
<dbReference type="Pfam" id="PF00005">
    <property type="entry name" value="ABC_tran"/>
    <property type="match status" value="1"/>
</dbReference>